<dbReference type="SUPFAM" id="SSF52540">
    <property type="entry name" value="P-loop containing nucleoside triphosphate hydrolases"/>
    <property type="match status" value="1"/>
</dbReference>
<dbReference type="PANTHER" id="PTHR43581">
    <property type="entry name" value="ATP/GTP PHOSPHATASE"/>
    <property type="match status" value="1"/>
</dbReference>
<feature type="domain" description="Endonuclease GajA/Old nuclease/RecF-like AAA" evidence="1">
    <location>
        <begin position="207"/>
        <end position="288"/>
    </location>
</feature>
<dbReference type="InterPro" id="IPR041685">
    <property type="entry name" value="AAA_GajA/Old/RecF-like"/>
</dbReference>
<proteinExistence type="predicted"/>
<dbReference type="AlphaFoldDB" id="A0A088E772"/>
<evidence type="ECO:0000259" key="1">
    <source>
        <dbReference type="Pfam" id="PF13175"/>
    </source>
</evidence>
<evidence type="ECO:0000313" key="2">
    <source>
        <dbReference type="EMBL" id="AIM28196.1"/>
    </source>
</evidence>
<dbReference type="PANTHER" id="PTHR43581:SF4">
    <property type="entry name" value="ATP_GTP PHOSPHATASE"/>
    <property type="match status" value="1"/>
</dbReference>
<reference evidence="2 3" key="1">
    <citation type="journal article" date="2014" name="J. Bacteriol.">
        <title>Role of an Archaeal PitA Transporter in the Copper and Arsenic Resistance of Metallosphaera sedula, an Extreme Thermoacidophile.</title>
        <authorList>
            <person name="McCarthy S."/>
            <person name="Ai C."/>
            <person name="Wheaton G."/>
            <person name="Tevatia R."/>
            <person name="Eckrich V."/>
            <person name="Kelly R."/>
            <person name="Blum P."/>
        </authorList>
    </citation>
    <scope>NUCLEOTIDE SEQUENCE [LARGE SCALE GENOMIC DNA]</scope>
    <source>
        <strain evidence="2 3">CuR1</strain>
    </source>
</reference>
<dbReference type="Pfam" id="PF13175">
    <property type="entry name" value="AAA_15"/>
    <property type="match status" value="1"/>
</dbReference>
<dbReference type="Proteomes" id="UP000029084">
    <property type="component" value="Chromosome"/>
</dbReference>
<accession>A0A088E772</accession>
<evidence type="ECO:0000313" key="3">
    <source>
        <dbReference type="Proteomes" id="UP000029084"/>
    </source>
</evidence>
<dbReference type="CDD" id="cd00267">
    <property type="entry name" value="ABC_ATPase"/>
    <property type="match status" value="1"/>
</dbReference>
<dbReference type="OMA" id="QEYLLMW"/>
<protein>
    <submittedName>
        <fullName evidence="2">ATPase-like protein</fullName>
    </submittedName>
</protein>
<dbReference type="Gene3D" id="3.40.50.300">
    <property type="entry name" value="P-loop containing nucleotide triphosphate hydrolases"/>
    <property type="match status" value="1"/>
</dbReference>
<dbReference type="EMBL" id="CP008822">
    <property type="protein sequence ID" value="AIM28196.1"/>
    <property type="molecule type" value="Genomic_DNA"/>
</dbReference>
<dbReference type="InterPro" id="IPR051396">
    <property type="entry name" value="Bact_Antivir_Def_Nuclease"/>
</dbReference>
<organism evidence="2 3">
    <name type="scientific">Metallosphaera sedula</name>
    <dbReference type="NCBI Taxonomy" id="43687"/>
    <lineage>
        <taxon>Archaea</taxon>
        <taxon>Thermoproteota</taxon>
        <taxon>Thermoprotei</taxon>
        <taxon>Sulfolobales</taxon>
        <taxon>Sulfolobaceae</taxon>
        <taxon>Metallosphaera</taxon>
    </lineage>
</organism>
<name>A0A088E772_9CREN</name>
<gene>
    <name evidence="2" type="ORF">HA72_2073</name>
</gene>
<sequence length="497" mass="57326">MILLRLAEFYANNFRSLESVELRDVGGFNVIVGFNGYGKTNLLTAIYLYIKNLSAGIEKRSIEDKNQEYLLMWNSYDTSKPILLGGRLQFSEKEVEKVVGKSMPMNIDLVNKLRYINGYLEWDLDLIRINGSVPSKDEIDQAKKLLDYASSQVEYVPIFDQNYFDDVLNRIIGLNRSPISLRKYWYDFANLVSNTIPEVKGIEIWDSKKLVLNVYNLPIYIDLAASGFQRIILILFVIWLSGNKILLIEEPEVNMHPIMQYKMAKLLKSWTESDVLQVFMTTHSPFIVSSDVDSFIVLRRGQTASKAVNFQPTEDVKSAFSILNVNISDLLFNKTIIVTSEMAEPNVILNWLRKLNVNPEYNGIVIYTVRNELELQTWLKLRNMLKLDMLFLGLCDKIDIELKDSCLPLTKEVESFYSKSGMLEALKRIGIYPDEKEMRDLSREDNARWLINVLKRRGLDYGTMRSSIGDIISRIDSIEIPKEMEILVNKIKTAQVI</sequence>
<dbReference type="InterPro" id="IPR027417">
    <property type="entry name" value="P-loop_NTPase"/>
</dbReference>